<evidence type="ECO:0000313" key="2">
    <source>
        <dbReference type="Proteomes" id="UP001195483"/>
    </source>
</evidence>
<dbReference type="AlphaFoldDB" id="A0AAE0W8V9"/>
<protein>
    <submittedName>
        <fullName evidence="1">Uncharacterized protein</fullName>
    </submittedName>
</protein>
<reference evidence="1" key="1">
    <citation type="journal article" date="2021" name="Genome Biol. Evol.">
        <title>A High-Quality Reference Genome for a Parasitic Bivalve with Doubly Uniparental Inheritance (Bivalvia: Unionida).</title>
        <authorList>
            <person name="Smith C.H."/>
        </authorList>
    </citation>
    <scope>NUCLEOTIDE SEQUENCE</scope>
    <source>
        <strain evidence="1">CHS0354</strain>
    </source>
</reference>
<proteinExistence type="predicted"/>
<dbReference type="EMBL" id="JAEAOA010002352">
    <property type="protein sequence ID" value="KAK3606403.1"/>
    <property type="molecule type" value="Genomic_DNA"/>
</dbReference>
<evidence type="ECO:0000313" key="1">
    <source>
        <dbReference type="EMBL" id="KAK3606403.1"/>
    </source>
</evidence>
<name>A0AAE0W8V9_9BIVA</name>
<dbReference type="Proteomes" id="UP001195483">
    <property type="component" value="Unassembled WGS sequence"/>
</dbReference>
<accession>A0AAE0W8V9</accession>
<reference evidence="1" key="3">
    <citation type="submission" date="2023-05" db="EMBL/GenBank/DDBJ databases">
        <authorList>
            <person name="Smith C.H."/>
        </authorList>
    </citation>
    <scope>NUCLEOTIDE SEQUENCE</scope>
    <source>
        <strain evidence="1">CHS0354</strain>
        <tissue evidence="1">Mantle</tissue>
    </source>
</reference>
<gene>
    <name evidence="1" type="ORF">CHS0354_042053</name>
</gene>
<comment type="caution">
    <text evidence="1">The sequence shown here is derived from an EMBL/GenBank/DDBJ whole genome shotgun (WGS) entry which is preliminary data.</text>
</comment>
<keyword evidence="2" id="KW-1185">Reference proteome</keyword>
<organism evidence="1 2">
    <name type="scientific">Potamilus streckersoni</name>
    <dbReference type="NCBI Taxonomy" id="2493646"/>
    <lineage>
        <taxon>Eukaryota</taxon>
        <taxon>Metazoa</taxon>
        <taxon>Spiralia</taxon>
        <taxon>Lophotrochozoa</taxon>
        <taxon>Mollusca</taxon>
        <taxon>Bivalvia</taxon>
        <taxon>Autobranchia</taxon>
        <taxon>Heteroconchia</taxon>
        <taxon>Palaeoheterodonta</taxon>
        <taxon>Unionida</taxon>
        <taxon>Unionoidea</taxon>
        <taxon>Unionidae</taxon>
        <taxon>Ambleminae</taxon>
        <taxon>Lampsilini</taxon>
        <taxon>Potamilus</taxon>
    </lineage>
</organism>
<sequence>MQHDLVFVDPYFTLCDTSCNETLDVFSDIRLSESKDPLLKEFVEDPNGQPSDTTRGRCKELNIQILMGEVKPIALAYLMMIIKVASETKYLEEKENVTLQLS</sequence>
<reference evidence="1" key="2">
    <citation type="journal article" date="2021" name="Genome Biol. Evol.">
        <title>Developing a high-quality reference genome for a parasitic bivalve with doubly uniparental inheritance (Bivalvia: Unionida).</title>
        <authorList>
            <person name="Smith C.H."/>
        </authorList>
    </citation>
    <scope>NUCLEOTIDE SEQUENCE</scope>
    <source>
        <strain evidence="1">CHS0354</strain>
        <tissue evidence="1">Mantle</tissue>
    </source>
</reference>